<dbReference type="InterPro" id="IPR013783">
    <property type="entry name" value="Ig-like_fold"/>
</dbReference>
<accession>A0AA41YBA5</accession>
<comment type="caution">
    <text evidence="3">The sequence shown here is derived from an EMBL/GenBank/DDBJ whole genome shotgun (WGS) entry which is preliminary data.</text>
</comment>
<dbReference type="RefSeq" id="WP_282591433.1">
    <property type="nucleotide sequence ID" value="NZ_JAPAAF010000009.1"/>
</dbReference>
<dbReference type="PROSITE" id="PS51257">
    <property type="entry name" value="PROKAR_LIPOPROTEIN"/>
    <property type="match status" value="1"/>
</dbReference>
<dbReference type="InterPro" id="IPR024361">
    <property type="entry name" value="BACON"/>
</dbReference>
<evidence type="ECO:0000313" key="4">
    <source>
        <dbReference type="Proteomes" id="UP001163821"/>
    </source>
</evidence>
<dbReference type="Proteomes" id="UP001163821">
    <property type="component" value="Unassembled WGS sequence"/>
</dbReference>
<sequence>MKTTHITFQFSLRLITACILFISMFTACQEDENNEDATYFSIESNPTSLKVEASAKKQSYTVRSNRPWQLVEQEEADWIRALPAEGKEDGIFTLEVDANHSFETRSVNFAILVDGLQQSVFPVEQAASVPYVAIQDADKGLTVLADGGQITVNISANTEWEYVLEQVDWLSIMSVTNSQIILSAEVNQNAARTTILTITAINFPEVSQSITLTQAPGSVLLDENFSWLSYGSAIFYTTTGETRYDNWTSAEQNQGWTSTVNTTEGSGNTPLVYARQGFAKLGKTGYGGDLITPDLNFDGTQTLKVTFKAVPYMTAAGTQDDNILNISLIGPGILSQDAFTIDNWPDYATDPECTAIWADPVTERTFTIFGATSNTQIKFLGGDYYLKGVGKGKNRIFLDDIKIEIIE</sequence>
<feature type="domain" description="BACON" evidence="2">
    <location>
        <begin position="71"/>
        <end position="126"/>
    </location>
</feature>
<dbReference type="CDD" id="cd14948">
    <property type="entry name" value="BACON"/>
    <property type="match status" value="2"/>
</dbReference>
<dbReference type="Pfam" id="PF13004">
    <property type="entry name" value="BACON"/>
    <property type="match status" value="1"/>
</dbReference>
<feature type="chain" id="PRO_5041453542" evidence="1">
    <location>
        <begin position="30"/>
        <end position="407"/>
    </location>
</feature>
<evidence type="ECO:0000256" key="1">
    <source>
        <dbReference type="SAM" id="SignalP"/>
    </source>
</evidence>
<name>A0AA41YBA5_9BACT</name>
<keyword evidence="1" id="KW-0732">Signal</keyword>
<keyword evidence="4" id="KW-1185">Reference proteome</keyword>
<proteinExistence type="predicted"/>
<dbReference type="Gene3D" id="2.60.40.10">
    <property type="entry name" value="Immunoglobulins"/>
    <property type="match status" value="2"/>
</dbReference>
<organism evidence="3 4">
    <name type="scientific">Gaoshiqia sediminis</name>
    <dbReference type="NCBI Taxonomy" id="2986998"/>
    <lineage>
        <taxon>Bacteria</taxon>
        <taxon>Pseudomonadati</taxon>
        <taxon>Bacteroidota</taxon>
        <taxon>Bacteroidia</taxon>
        <taxon>Marinilabiliales</taxon>
        <taxon>Prolixibacteraceae</taxon>
        <taxon>Gaoshiqia</taxon>
    </lineage>
</organism>
<dbReference type="AlphaFoldDB" id="A0AA41YBA5"/>
<gene>
    <name evidence="3" type="ORF">N2K84_08835</name>
</gene>
<protein>
    <submittedName>
        <fullName evidence="3">BACON domain-containing protein</fullName>
    </submittedName>
</protein>
<reference evidence="3" key="1">
    <citation type="submission" date="2022-10" db="EMBL/GenBank/DDBJ databases">
        <title>Gaoshiqiia sediminis gen. nov., sp. nov., isolated from coastal sediment.</title>
        <authorList>
            <person name="Yu W.X."/>
            <person name="Mu D.S."/>
            <person name="Du J.Z."/>
            <person name="Liang Y.Q."/>
        </authorList>
    </citation>
    <scope>NUCLEOTIDE SEQUENCE</scope>
    <source>
        <strain evidence="3">A06</strain>
    </source>
</reference>
<dbReference type="EMBL" id="JAPAAF010000009">
    <property type="protein sequence ID" value="MCW0482830.1"/>
    <property type="molecule type" value="Genomic_DNA"/>
</dbReference>
<feature type="signal peptide" evidence="1">
    <location>
        <begin position="1"/>
        <end position="29"/>
    </location>
</feature>
<evidence type="ECO:0000259" key="2">
    <source>
        <dbReference type="Pfam" id="PF13004"/>
    </source>
</evidence>
<evidence type="ECO:0000313" key="3">
    <source>
        <dbReference type="EMBL" id="MCW0482830.1"/>
    </source>
</evidence>